<dbReference type="Proteomes" id="UP000449846">
    <property type="component" value="Unassembled WGS sequence"/>
</dbReference>
<feature type="transmembrane region" description="Helical" evidence="8">
    <location>
        <begin position="337"/>
        <end position="354"/>
    </location>
</feature>
<sequence length="399" mass="43666">MSWVSGAEKATFPKYALALLLLGAVFFVIFGIVGIGRSGEFAFDMPYLYVAGDIWEKGASPYSADLFKEAMRGIMGTADGNYAYPPNSSYLSMAFSAGSVAQAKLMSGIFNTLALICMIGFVWLGSEQSDDSDEFRLGNVLIAGAVILGNPFAAHVAWMGQTTLISGAFLLCSWYFAERKRDVLAGLFLALGAFKPQLAILVGFWFLLDRRWVLLASAAGGTVLLSAWPMLTSGLQGSWFSWLKGLREYQDTVYNVAGFKHLFGIRSGLANFGVETPTLAPLAVLGVVVLYLQRRAYENCWLIGAIFCLTFLFVYAHDYDIAPATILAYPLVRAARGNLALLGTLAVLACILFFPQRIWEAVDLPQFARSREVALLLLLTLYLTLCRAPVWKRGLSRPA</sequence>
<evidence type="ECO:0000256" key="3">
    <source>
        <dbReference type="ARBA" id="ARBA00022679"/>
    </source>
</evidence>
<evidence type="ECO:0000313" key="9">
    <source>
        <dbReference type="EMBL" id="MTH60176.1"/>
    </source>
</evidence>
<dbReference type="RefSeq" id="WP_155040112.1">
    <property type="nucleotide sequence ID" value="NZ_JBHGCD010000007.1"/>
</dbReference>
<comment type="similarity">
    <text evidence="7">Belongs to the glycosyltransferase 87 family.</text>
</comment>
<feature type="transmembrane region" description="Helical" evidence="8">
    <location>
        <begin position="212"/>
        <end position="231"/>
    </location>
</feature>
<name>A0A844HJX5_9RHOB</name>
<reference evidence="9 10" key="1">
    <citation type="submission" date="2019-11" db="EMBL/GenBank/DDBJ databases">
        <authorList>
            <person name="Dong K."/>
        </authorList>
    </citation>
    <scope>NUCLEOTIDE SEQUENCE [LARGE SCALE GENOMIC DNA]</scope>
    <source>
        <strain evidence="9 10">NBRC 112902</strain>
    </source>
</reference>
<dbReference type="EMBL" id="WMIG01000006">
    <property type="protein sequence ID" value="MTH60176.1"/>
    <property type="molecule type" value="Genomic_DNA"/>
</dbReference>
<keyword evidence="2" id="KW-1003">Cell membrane</keyword>
<dbReference type="OrthoDB" id="582476at2"/>
<evidence type="ECO:0000256" key="2">
    <source>
        <dbReference type="ARBA" id="ARBA00022475"/>
    </source>
</evidence>
<keyword evidence="6 8" id="KW-0472">Membrane</keyword>
<feature type="transmembrane region" description="Helical" evidence="8">
    <location>
        <begin position="183"/>
        <end position="207"/>
    </location>
</feature>
<dbReference type="GO" id="GO:0016758">
    <property type="term" value="F:hexosyltransferase activity"/>
    <property type="evidence" value="ECO:0007669"/>
    <property type="project" value="InterPro"/>
</dbReference>
<feature type="transmembrane region" description="Helical" evidence="8">
    <location>
        <begin position="15"/>
        <end position="35"/>
    </location>
</feature>
<feature type="transmembrane region" description="Helical" evidence="8">
    <location>
        <begin position="299"/>
        <end position="317"/>
    </location>
</feature>
<evidence type="ECO:0000256" key="6">
    <source>
        <dbReference type="ARBA" id="ARBA00023136"/>
    </source>
</evidence>
<dbReference type="InterPro" id="IPR018584">
    <property type="entry name" value="GT87"/>
</dbReference>
<evidence type="ECO:0000313" key="10">
    <source>
        <dbReference type="Proteomes" id="UP000449846"/>
    </source>
</evidence>
<evidence type="ECO:0000256" key="7">
    <source>
        <dbReference type="ARBA" id="ARBA00024033"/>
    </source>
</evidence>
<keyword evidence="4 8" id="KW-0812">Transmembrane</keyword>
<dbReference type="AlphaFoldDB" id="A0A844HJX5"/>
<keyword evidence="5 8" id="KW-1133">Transmembrane helix</keyword>
<evidence type="ECO:0000256" key="1">
    <source>
        <dbReference type="ARBA" id="ARBA00004651"/>
    </source>
</evidence>
<feature type="transmembrane region" description="Helical" evidence="8">
    <location>
        <begin position="136"/>
        <end position="153"/>
    </location>
</feature>
<organism evidence="9 10">
    <name type="scientific">Paracoccus litorisediminis</name>
    <dbReference type="NCBI Taxonomy" id="2006130"/>
    <lineage>
        <taxon>Bacteria</taxon>
        <taxon>Pseudomonadati</taxon>
        <taxon>Pseudomonadota</taxon>
        <taxon>Alphaproteobacteria</taxon>
        <taxon>Rhodobacterales</taxon>
        <taxon>Paracoccaceae</taxon>
        <taxon>Paracoccus</taxon>
    </lineage>
</organism>
<evidence type="ECO:0000256" key="8">
    <source>
        <dbReference type="SAM" id="Phobius"/>
    </source>
</evidence>
<comment type="caution">
    <text evidence="9">The sequence shown here is derived from an EMBL/GenBank/DDBJ whole genome shotgun (WGS) entry which is preliminary data.</text>
</comment>
<gene>
    <name evidence="9" type="ORF">GL300_13250</name>
</gene>
<feature type="transmembrane region" description="Helical" evidence="8">
    <location>
        <begin position="374"/>
        <end position="391"/>
    </location>
</feature>
<keyword evidence="3" id="KW-0808">Transferase</keyword>
<feature type="transmembrane region" description="Helical" evidence="8">
    <location>
        <begin position="105"/>
        <end position="124"/>
    </location>
</feature>
<accession>A0A844HJX5</accession>
<keyword evidence="10" id="KW-1185">Reference proteome</keyword>
<protein>
    <submittedName>
        <fullName evidence="9">DUF2029 domain-containing protein</fullName>
    </submittedName>
</protein>
<feature type="transmembrane region" description="Helical" evidence="8">
    <location>
        <begin position="269"/>
        <end position="292"/>
    </location>
</feature>
<comment type="subcellular location">
    <subcellularLocation>
        <location evidence="1">Cell membrane</location>
        <topology evidence="1">Multi-pass membrane protein</topology>
    </subcellularLocation>
</comment>
<proteinExistence type="inferred from homology"/>
<dbReference type="Pfam" id="PF09594">
    <property type="entry name" value="GT87"/>
    <property type="match status" value="1"/>
</dbReference>
<evidence type="ECO:0000256" key="5">
    <source>
        <dbReference type="ARBA" id="ARBA00022989"/>
    </source>
</evidence>
<evidence type="ECO:0000256" key="4">
    <source>
        <dbReference type="ARBA" id="ARBA00022692"/>
    </source>
</evidence>
<dbReference type="GO" id="GO:0005886">
    <property type="term" value="C:plasma membrane"/>
    <property type="evidence" value="ECO:0007669"/>
    <property type="project" value="UniProtKB-SubCell"/>
</dbReference>